<evidence type="ECO:0008006" key="4">
    <source>
        <dbReference type="Google" id="ProtNLM"/>
    </source>
</evidence>
<dbReference type="SUPFAM" id="SSF48452">
    <property type="entry name" value="TPR-like"/>
    <property type="match status" value="1"/>
</dbReference>
<comment type="caution">
    <text evidence="2">The sequence shown here is derived from an EMBL/GenBank/DDBJ whole genome shotgun (WGS) entry which is preliminary data.</text>
</comment>
<reference evidence="2" key="1">
    <citation type="submission" date="2021-01" db="EMBL/GenBank/DDBJ databases">
        <title>Whole genome shotgun sequence of Demequina activiva NBRC 110675.</title>
        <authorList>
            <person name="Komaki H."/>
            <person name="Tamura T."/>
        </authorList>
    </citation>
    <scope>NUCLEOTIDE SEQUENCE</scope>
    <source>
        <strain evidence="2">NBRC 110675</strain>
    </source>
</reference>
<protein>
    <recommendedName>
        <fullName evidence="4">Tetratricopeptide repeat protein</fullName>
    </recommendedName>
</protein>
<gene>
    <name evidence="2" type="ORF">Dac01nite_11540</name>
</gene>
<name>A0A919UG28_9MICO</name>
<proteinExistence type="predicted"/>
<dbReference type="Proteomes" id="UP000652354">
    <property type="component" value="Unassembled WGS sequence"/>
</dbReference>
<dbReference type="InterPro" id="IPR011990">
    <property type="entry name" value="TPR-like_helical_dom_sf"/>
</dbReference>
<organism evidence="2 3">
    <name type="scientific">Demequina activiva</name>
    <dbReference type="NCBI Taxonomy" id="1582364"/>
    <lineage>
        <taxon>Bacteria</taxon>
        <taxon>Bacillati</taxon>
        <taxon>Actinomycetota</taxon>
        <taxon>Actinomycetes</taxon>
        <taxon>Micrococcales</taxon>
        <taxon>Demequinaceae</taxon>
        <taxon>Demequina</taxon>
    </lineage>
</organism>
<evidence type="ECO:0000256" key="1">
    <source>
        <dbReference type="SAM" id="MobiDB-lite"/>
    </source>
</evidence>
<keyword evidence="3" id="KW-1185">Reference proteome</keyword>
<dbReference type="AlphaFoldDB" id="A0A919UG28"/>
<accession>A0A919UG28</accession>
<dbReference type="Gene3D" id="1.25.40.10">
    <property type="entry name" value="Tetratricopeptide repeat domain"/>
    <property type="match status" value="1"/>
</dbReference>
<evidence type="ECO:0000313" key="3">
    <source>
        <dbReference type="Proteomes" id="UP000652354"/>
    </source>
</evidence>
<evidence type="ECO:0000313" key="2">
    <source>
        <dbReference type="EMBL" id="GIG54402.1"/>
    </source>
</evidence>
<dbReference type="EMBL" id="BONR01000002">
    <property type="protein sequence ID" value="GIG54402.1"/>
    <property type="molecule type" value="Genomic_DNA"/>
</dbReference>
<feature type="region of interest" description="Disordered" evidence="1">
    <location>
        <begin position="212"/>
        <end position="239"/>
    </location>
</feature>
<sequence length="239" mass="25805">MPEDVTGALLDRSVRGRLRTLSKDNAEDVARHLVMVGSLLDLDPELAYQHAQVAVARGGRVDVVREANALAAYATGRYAEALREFRTVRRLNGSNEHLPLMADCERGMGRPERAIDLARSPEASDLGPRGTVELEIVVAGARVDMGDPAAALVSLRRLETADAQLRARIDAATVTALRALDRHDEADELEARVPSSEVEPDLDFDITVYDVAELPEPVAEPDPASPDPATSDDAPEARS</sequence>